<keyword evidence="4" id="KW-0456">Lyase</keyword>
<comment type="catalytic activity">
    <reaction evidence="5">
        <text>an aliphatic primary amide = an aliphatic nitrile + H2O</text>
        <dbReference type="Rhea" id="RHEA:12673"/>
        <dbReference type="ChEBI" id="CHEBI:15377"/>
        <dbReference type="ChEBI" id="CHEBI:65285"/>
        <dbReference type="ChEBI" id="CHEBI:80291"/>
        <dbReference type="EC" id="4.2.1.84"/>
    </reaction>
</comment>
<dbReference type="Pfam" id="PF21006">
    <property type="entry name" value="NHase_beta_N"/>
    <property type="match status" value="1"/>
</dbReference>
<dbReference type="Gene3D" id="1.10.472.20">
    <property type="entry name" value="Nitrile hydratase, beta subunit"/>
    <property type="match status" value="1"/>
</dbReference>
<sequence length="226" mass="24578">MTRVHDMGGRFGDGPVIPESQDAVIFPEEWHGRALALTLAAGFLGQWNIDISRHARERLSPKDYARFSYYEKWVSALADLLVEQGVLTLEDLLGQGTDASHPLASRALTVGAVEGVLSKGGPADRPSNIAVQFDPGQKVRTVRPAANRLKNGGHTRLPSYASGACGRILRLHGTHVLPDSNAHGLGEAPEPLYAVAFPASELWADPENRNDEVILDLWQSYLVPDE</sequence>
<feature type="domain" description="Nitrile hydratase beta subunit-like N-terminal" evidence="7">
    <location>
        <begin position="1"/>
        <end position="96"/>
    </location>
</feature>
<dbReference type="SUPFAM" id="SSF50090">
    <property type="entry name" value="Electron transport accessory proteins"/>
    <property type="match status" value="1"/>
</dbReference>
<evidence type="ECO:0000256" key="5">
    <source>
        <dbReference type="ARBA" id="ARBA00044877"/>
    </source>
</evidence>
<dbReference type="EC" id="4.2.1.84" evidence="3"/>
<protein>
    <recommendedName>
        <fullName evidence="3">nitrile hydratase</fullName>
        <ecNumber evidence="3">4.2.1.84</ecNumber>
    </recommendedName>
</protein>
<dbReference type="RefSeq" id="WP_142634596.1">
    <property type="nucleotide sequence ID" value="NZ_CANMQC010000001.1"/>
</dbReference>
<dbReference type="EMBL" id="FXTE01000001">
    <property type="protein sequence ID" value="SMO48846.1"/>
    <property type="molecule type" value="Genomic_DNA"/>
</dbReference>
<organism evidence="8 9">
    <name type="scientific">Ruegeria faecimaris</name>
    <dbReference type="NCBI Taxonomy" id="686389"/>
    <lineage>
        <taxon>Bacteria</taxon>
        <taxon>Pseudomonadati</taxon>
        <taxon>Pseudomonadota</taxon>
        <taxon>Alphaproteobacteria</taxon>
        <taxon>Rhodobacterales</taxon>
        <taxon>Roseobacteraceae</taxon>
        <taxon>Ruegeria</taxon>
    </lineage>
</organism>
<evidence type="ECO:0000256" key="1">
    <source>
        <dbReference type="ARBA" id="ARBA00004042"/>
    </source>
</evidence>
<evidence type="ECO:0000259" key="6">
    <source>
        <dbReference type="Pfam" id="PF02211"/>
    </source>
</evidence>
<reference evidence="8 9" key="1">
    <citation type="submission" date="2017-05" db="EMBL/GenBank/DDBJ databases">
        <authorList>
            <person name="Varghese N."/>
            <person name="Submissions S."/>
        </authorList>
    </citation>
    <scope>NUCLEOTIDE SEQUENCE [LARGE SCALE GENOMIC DNA]</scope>
    <source>
        <strain evidence="8 9">DSM 28009</strain>
    </source>
</reference>
<proteinExistence type="inferred from homology"/>
<dbReference type="AlphaFoldDB" id="A0A521BP03"/>
<feature type="domain" description="Nitrile hydratase beta subunit" evidence="6">
    <location>
        <begin position="122"/>
        <end position="223"/>
    </location>
</feature>
<dbReference type="Pfam" id="PF02211">
    <property type="entry name" value="NHase_beta_C"/>
    <property type="match status" value="1"/>
</dbReference>
<name>A0A521BP03_9RHOB</name>
<dbReference type="InterPro" id="IPR008990">
    <property type="entry name" value="Elect_transpt_acc-like_dom_sf"/>
</dbReference>
<dbReference type="InterPro" id="IPR024690">
    <property type="entry name" value="CN_hydtase_beta_dom_C"/>
</dbReference>
<evidence type="ECO:0000256" key="4">
    <source>
        <dbReference type="ARBA" id="ARBA00023239"/>
    </source>
</evidence>
<dbReference type="NCBIfam" id="TIGR03888">
    <property type="entry name" value="nitrile_beta"/>
    <property type="match status" value="1"/>
</dbReference>
<dbReference type="InterPro" id="IPR003168">
    <property type="entry name" value="Nitrile_hydratase_bsu"/>
</dbReference>
<dbReference type="OrthoDB" id="3478924at2"/>
<comment type="function">
    <text evidence="1">NHase catalyzes the hydration of various nitrile compounds to the corresponding amides.</text>
</comment>
<gene>
    <name evidence="8" type="ORF">SAMN06265380_101999</name>
</gene>
<keyword evidence="9" id="KW-1185">Reference proteome</keyword>
<dbReference type="InterPro" id="IPR049054">
    <property type="entry name" value="CN_hydtase_beta-like_N"/>
</dbReference>
<evidence type="ECO:0000256" key="2">
    <source>
        <dbReference type="ARBA" id="ARBA00009098"/>
    </source>
</evidence>
<dbReference type="Proteomes" id="UP000319555">
    <property type="component" value="Unassembled WGS sequence"/>
</dbReference>
<evidence type="ECO:0000259" key="7">
    <source>
        <dbReference type="Pfam" id="PF21006"/>
    </source>
</evidence>
<dbReference type="Gene3D" id="2.30.30.50">
    <property type="match status" value="1"/>
</dbReference>
<dbReference type="GO" id="GO:0018822">
    <property type="term" value="F:nitrile hydratase activity"/>
    <property type="evidence" value="ECO:0007669"/>
    <property type="project" value="UniProtKB-EC"/>
</dbReference>
<evidence type="ECO:0000313" key="8">
    <source>
        <dbReference type="EMBL" id="SMO48846.1"/>
    </source>
</evidence>
<comment type="similarity">
    <text evidence="2">Belongs to the nitrile hydratase subunit beta family.</text>
</comment>
<accession>A0A521BP03</accession>
<evidence type="ECO:0000313" key="9">
    <source>
        <dbReference type="Proteomes" id="UP000319555"/>
    </source>
</evidence>
<dbReference type="InterPro" id="IPR042262">
    <property type="entry name" value="CN_hydtase_beta_C"/>
</dbReference>
<evidence type="ECO:0000256" key="3">
    <source>
        <dbReference type="ARBA" id="ARBA00013079"/>
    </source>
</evidence>
<dbReference type="GO" id="GO:0046914">
    <property type="term" value="F:transition metal ion binding"/>
    <property type="evidence" value="ECO:0007669"/>
    <property type="project" value="InterPro"/>
</dbReference>